<sequence>MSTPSDCVTAPVTAAVSASTVFYFIDGNLGPLMFWLVLLGIEVVVLGVWLYFCHPGVRATRAMRASVKQGNQQREEICRATDATKAEMDRIARDWEDRW</sequence>
<evidence type="ECO:0000256" key="1">
    <source>
        <dbReference type="SAM" id="Phobius"/>
    </source>
</evidence>
<dbReference type="OrthoDB" id="3700762at2"/>
<keyword evidence="1" id="KW-0472">Membrane</keyword>
<keyword evidence="3" id="KW-1185">Reference proteome</keyword>
<dbReference type="RefSeq" id="WP_146359145.1">
    <property type="nucleotide sequence ID" value="NZ_VOBR01000037.1"/>
</dbReference>
<dbReference type="AlphaFoldDB" id="A0A563EI10"/>
<comment type="caution">
    <text evidence="2">The sequence shown here is derived from an EMBL/GenBank/DDBJ whole genome shotgun (WGS) entry which is preliminary data.</text>
</comment>
<reference evidence="2 3" key="1">
    <citation type="submission" date="2019-07" db="EMBL/GenBank/DDBJ databases">
        <title>Lentzea xizangensis sp. nov., isolated from Qinghai-Tibetan Plateau Soils.</title>
        <authorList>
            <person name="Huang J."/>
        </authorList>
    </citation>
    <scope>NUCLEOTIDE SEQUENCE [LARGE SCALE GENOMIC DNA]</scope>
    <source>
        <strain evidence="2 3">FXJ1.1311</strain>
    </source>
</reference>
<accession>A0A563EI10</accession>
<dbReference type="Proteomes" id="UP000316639">
    <property type="component" value="Unassembled WGS sequence"/>
</dbReference>
<evidence type="ECO:0000313" key="3">
    <source>
        <dbReference type="Proteomes" id="UP000316639"/>
    </source>
</evidence>
<keyword evidence="1" id="KW-0812">Transmembrane</keyword>
<keyword evidence="1" id="KW-1133">Transmembrane helix</keyword>
<name>A0A563EI10_9PSEU</name>
<dbReference type="EMBL" id="VOBR01000037">
    <property type="protein sequence ID" value="TWP45956.1"/>
    <property type="molecule type" value="Genomic_DNA"/>
</dbReference>
<feature type="transmembrane region" description="Helical" evidence="1">
    <location>
        <begin position="32"/>
        <end position="53"/>
    </location>
</feature>
<evidence type="ECO:0000313" key="2">
    <source>
        <dbReference type="EMBL" id="TWP45956.1"/>
    </source>
</evidence>
<proteinExistence type="predicted"/>
<gene>
    <name evidence="2" type="ORF">FKR81_37685</name>
</gene>
<protein>
    <submittedName>
        <fullName evidence="2">Intracellular growth attenuator family protein</fullName>
    </submittedName>
</protein>
<organism evidence="2 3">
    <name type="scientific">Lentzea tibetensis</name>
    <dbReference type="NCBI Taxonomy" id="2591470"/>
    <lineage>
        <taxon>Bacteria</taxon>
        <taxon>Bacillati</taxon>
        <taxon>Actinomycetota</taxon>
        <taxon>Actinomycetes</taxon>
        <taxon>Pseudonocardiales</taxon>
        <taxon>Pseudonocardiaceae</taxon>
        <taxon>Lentzea</taxon>
    </lineage>
</organism>